<dbReference type="Proteomes" id="UP001208692">
    <property type="component" value="Unassembled WGS sequence"/>
</dbReference>
<accession>A0AAV5AZU7</accession>
<dbReference type="EMBL" id="BQKB01000009">
    <property type="protein sequence ID" value="GJM52116.1"/>
    <property type="molecule type" value="Genomic_DNA"/>
</dbReference>
<evidence type="ECO:0000313" key="5">
    <source>
        <dbReference type="EMBL" id="GJM52116.1"/>
    </source>
</evidence>
<dbReference type="PANTHER" id="PTHR34220">
    <property type="entry name" value="SENSOR HISTIDINE KINASE YPDA"/>
    <property type="match status" value="1"/>
</dbReference>
<feature type="repeat" description="TPR" evidence="1">
    <location>
        <begin position="274"/>
        <end position="307"/>
    </location>
</feature>
<dbReference type="GO" id="GO:0000155">
    <property type="term" value="F:phosphorelay sensor kinase activity"/>
    <property type="evidence" value="ECO:0007669"/>
    <property type="project" value="InterPro"/>
</dbReference>
<comment type="caution">
    <text evidence="4">The sequence shown here is derived from an EMBL/GenBank/DDBJ whole genome shotgun (WGS) entry which is preliminary data.</text>
</comment>
<dbReference type="EMBL" id="BQKA01000028">
    <property type="protein sequence ID" value="GJM50512.1"/>
    <property type="molecule type" value="Genomic_DNA"/>
</dbReference>
<proteinExistence type="predicted"/>
<dbReference type="Gene3D" id="3.30.565.10">
    <property type="entry name" value="Histidine kinase-like ATPase, C-terminal domain"/>
    <property type="match status" value="1"/>
</dbReference>
<reference evidence="4 7" key="1">
    <citation type="submission" date="2021-11" db="EMBL/GenBank/DDBJ databases">
        <title>Draft genome sequence of Capnocytophaga sp. strain KC07075 isolated from cat oral cavity.</title>
        <authorList>
            <person name="Suzuki M."/>
            <person name="Imaoka K."/>
            <person name="Kimura M."/>
            <person name="Morikawa S."/>
            <person name="Maeda K."/>
        </authorList>
    </citation>
    <scope>NUCLEOTIDE SEQUENCE</scope>
    <source>
        <strain evidence="4">KC07075</strain>
        <strain evidence="5 7">KC07079</strain>
    </source>
</reference>
<dbReference type="Pfam" id="PF06580">
    <property type="entry name" value="His_kinase"/>
    <property type="match status" value="1"/>
</dbReference>
<dbReference type="RefSeq" id="WP_264846367.1">
    <property type="nucleotide sequence ID" value="NZ_BPMA01000021.1"/>
</dbReference>
<sequence length="635" mass="75617">MFFPFRYRKLFWVITIILMDSTLFSQSNGERFFLPKNDDYYLNFILATDTLIPQKKQIVVSVFIKKEFATLTDKEHFAPYNFLKIRDLRNRNLLDSIPYYLDKIHLKEQQTEFYFLKILENLRVETSKKNSISHDIIAKTLKIIESADEKNSKVTYKFFEELAKFCFINKNYEKAQVYSQIYFDKNIFNKSKVVQQRFYDIQCLIAIAKNDSTNLKKYMNKAIDLAKKNNDKEALIRAKEFESQYNILTNNQKESLIQTQESYHFFKKKERLEPSMANNLAYTFLKNNKLDSAIYYFKEAIILSRQNTNNQENTNNYLKGLSETYALQKDYQNAYNSLKTAYSLEKEQEEKLQAQKIDSLLIQYETKKKEQEIKILRLNNELNNKTIFQQKIIFFGAFLFISLLSIGVYILYNRKFLNEKNEKLQIENARLLLEQKTRQMQLNPHFIYNAIANLQGLISQEEKIEANRYLVKLSNFIRKILEINRQEYISLNEEIEILENYLQLQQIRFSDSFDYEFITDLDPETCIIPPMLIQPFIENSVEHGFKNLPYKGHLQIHFYSEDNKLKINIRDNGWGIQTPKNVTKKSLSKIIIQERLDLLFNHNGKKLAYFISQPIEENEKTGYIVTIYLPLILEK</sequence>
<dbReference type="SUPFAM" id="SSF48452">
    <property type="entry name" value="TPR-like"/>
    <property type="match status" value="1"/>
</dbReference>
<dbReference type="PROSITE" id="PS50005">
    <property type="entry name" value="TPR"/>
    <property type="match status" value="1"/>
</dbReference>
<keyword evidence="7" id="KW-1185">Reference proteome</keyword>
<feature type="domain" description="Signal transduction histidine kinase internal region" evidence="3">
    <location>
        <begin position="434"/>
        <end position="513"/>
    </location>
</feature>
<dbReference type="SUPFAM" id="SSF55874">
    <property type="entry name" value="ATPase domain of HSP90 chaperone/DNA topoisomerase II/histidine kinase"/>
    <property type="match status" value="1"/>
</dbReference>
<protein>
    <recommendedName>
        <fullName evidence="3">Signal transduction histidine kinase internal region domain-containing protein</fullName>
    </recommendedName>
</protein>
<evidence type="ECO:0000313" key="7">
    <source>
        <dbReference type="Proteomes" id="UP001208692"/>
    </source>
</evidence>
<keyword evidence="2" id="KW-0472">Membrane</keyword>
<keyword evidence="2" id="KW-0812">Transmembrane</keyword>
<dbReference type="InterPro" id="IPR050640">
    <property type="entry name" value="Bact_2-comp_sensor_kinase"/>
</dbReference>
<evidence type="ECO:0000259" key="3">
    <source>
        <dbReference type="Pfam" id="PF06580"/>
    </source>
</evidence>
<dbReference type="PANTHER" id="PTHR34220:SF7">
    <property type="entry name" value="SENSOR HISTIDINE KINASE YPDA"/>
    <property type="match status" value="1"/>
</dbReference>
<dbReference type="InterPro" id="IPR019734">
    <property type="entry name" value="TPR_rpt"/>
</dbReference>
<dbReference type="AlphaFoldDB" id="A0AAV5AZU7"/>
<dbReference type="GO" id="GO:0016020">
    <property type="term" value="C:membrane"/>
    <property type="evidence" value="ECO:0007669"/>
    <property type="project" value="InterPro"/>
</dbReference>
<feature type="transmembrane region" description="Helical" evidence="2">
    <location>
        <begin position="392"/>
        <end position="412"/>
    </location>
</feature>
<evidence type="ECO:0000313" key="4">
    <source>
        <dbReference type="EMBL" id="GJM50512.1"/>
    </source>
</evidence>
<gene>
    <name evidence="4" type="ORF">RCZ15_14850</name>
    <name evidence="5" type="ORF">RCZ16_04340</name>
</gene>
<evidence type="ECO:0000256" key="2">
    <source>
        <dbReference type="SAM" id="Phobius"/>
    </source>
</evidence>
<organism evidence="4 6">
    <name type="scientific">Capnocytophaga catalasegens</name>
    <dbReference type="NCBI Taxonomy" id="1004260"/>
    <lineage>
        <taxon>Bacteria</taxon>
        <taxon>Pseudomonadati</taxon>
        <taxon>Bacteroidota</taxon>
        <taxon>Flavobacteriia</taxon>
        <taxon>Flavobacteriales</taxon>
        <taxon>Flavobacteriaceae</taxon>
        <taxon>Capnocytophaga</taxon>
    </lineage>
</organism>
<evidence type="ECO:0000256" key="1">
    <source>
        <dbReference type="PROSITE-ProRule" id="PRU00339"/>
    </source>
</evidence>
<dbReference type="InterPro" id="IPR011990">
    <property type="entry name" value="TPR-like_helical_dom_sf"/>
</dbReference>
<dbReference type="Gene3D" id="1.25.40.10">
    <property type="entry name" value="Tetratricopeptide repeat domain"/>
    <property type="match status" value="1"/>
</dbReference>
<dbReference type="SMART" id="SM00028">
    <property type="entry name" value="TPR"/>
    <property type="match status" value="2"/>
</dbReference>
<name>A0AAV5AZU7_9FLAO</name>
<dbReference type="Proteomes" id="UP001207736">
    <property type="component" value="Unassembled WGS sequence"/>
</dbReference>
<keyword evidence="1" id="KW-0802">TPR repeat</keyword>
<dbReference type="InterPro" id="IPR036890">
    <property type="entry name" value="HATPase_C_sf"/>
</dbReference>
<dbReference type="InterPro" id="IPR010559">
    <property type="entry name" value="Sig_transdc_His_kin_internal"/>
</dbReference>
<keyword evidence="2" id="KW-1133">Transmembrane helix</keyword>
<evidence type="ECO:0000313" key="6">
    <source>
        <dbReference type="Proteomes" id="UP001207736"/>
    </source>
</evidence>